<evidence type="ECO:0000313" key="2">
    <source>
        <dbReference type="Proteomes" id="UP001500459"/>
    </source>
</evidence>
<gene>
    <name evidence="1" type="ORF">GCM10022393_10570</name>
</gene>
<evidence type="ECO:0000313" key="1">
    <source>
        <dbReference type="EMBL" id="GAA4112258.1"/>
    </source>
</evidence>
<dbReference type="Proteomes" id="UP001500459">
    <property type="component" value="Unassembled WGS sequence"/>
</dbReference>
<proteinExistence type="predicted"/>
<keyword evidence="2" id="KW-1185">Reference proteome</keyword>
<dbReference type="EMBL" id="BAABCW010000003">
    <property type="protein sequence ID" value="GAA4112258.1"/>
    <property type="molecule type" value="Genomic_DNA"/>
</dbReference>
<name>A0ABP7XD77_9FLAO</name>
<sequence>MHNFQANYDKILKVLKELGSEMDYLHQIRKPKLRDKELIAIDLASEYMSIDSECQLFRILPADLSDKIERSVYNRRKRKLFPFRESLRKELVLRLNRFLRCYSIDSMPVEVCKLSRSSRSKICKDQDYNLPEKGYCASQSSY</sequence>
<protein>
    <recommendedName>
        <fullName evidence="3">Transposase</fullName>
    </recommendedName>
</protein>
<reference evidence="2" key="1">
    <citation type="journal article" date="2019" name="Int. J. Syst. Evol. Microbiol.">
        <title>The Global Catalogue of Microorganisms (GCM) 10K type strain sequencing project: providing services to taxonomists for standard genome sequencing and annotation.</title>
        <authorList>
            <consortium name="The Broad Institute Genomics Platform"/>
            <consortium name="The Broad Institute Genome Sequencing Center for Infectious Disease"/>
            <person name="Wu L."/>
            <person name="Ma J."/>
        </authorList>
    </citation>
    <scope>NUCLEOTIDE SEQUENCE [LARGE SCALE GENOMIC DNA]</scope>
    <source>
        <strain evidence="2">JCM 17106</strain>
    </source>
</reference>
<comment type="caution">
    <text evidence="1">The sequence shown here is derived from an EMBL/GenBank/DDBJ whole genome shotgun (WGS) entry which is preliminary data.</text>
</comment>
<evidence type="ECO:0008006" key="3">
    <source>
        <dbReference type="Google" id="ProtNLM"/>
    </source>
</evidence>
<accession>A0ABP7XD77</accession>
<organism evidence="1 2">
    <name type="scientific">Aquimarina addita</name>
    <dbReference type="NCBI Taxonomy" id="870485"/>
    <lineage>
        <taxon>Bacteria</taxon>
        <taxon>Pseudomonadati</taxon>
        <taxon>Bacteroidota</taxon>
        <taxon>Flavobacteriia</taxon>
        <taxon>Flavobacteriales</taxon>
        <taxon>Flavobacteriaceae</taxon>
        <taxon>Aquimarina</taxon>
    </lineage>
</organism>